<gene>
    <name evidence="4" type="ORF">JQV55_19785</name>
</gene>
<keyword evidence="5" id="KW-1185">Reference proteome</keyword>
<dbReference type="InterPro" id="IPR023346">
    <property type="entry name" value="Lysozyme-like_dom_sf"/>
</dbReference>
<dbReference type="SUPFAM" id="SSF53955">
    <property type="entry name" value="Lysozyme-like"/>
    <property type="match status" value="1"/>
</dbReference>
<dbReference type="Proteomes" id="UP000732193">
    <property type="component" value="Unassembled WGS sequence"/>
</dbReference>
<dbReference type="CDD" id="cd00254">
    <property type="entry name" value="LT-like"/>
    <property type="match status" value="1"/>
</dbReference>
<comment type="caution">
    <text evidence="4">The sequence shown here is derived from an EMBL/GenBank/DDBJ whole genome shotgun (WGS) entry which is preliminary data.</text>
</comment>
<dbReference type="RefSeq" id="WP_203243542.1">
    <property type="nucleotide sequence ID" value="NZ_JAFBRH010000008.1"/>
</dbReference>
<evidence type="ECO:0000313" key="4">
    <source>
        <dbReference type="EMBL" id="MBM1715821.1"/>
    </source>
</evidence>
<accession>A0AAE2W1L8</accession>
<dbReference type="EMBL" id="JAFBRM010000009">
    <property type="protein sequence ID" value="MBM1715821.1"/>
    <property type="molecule type" value="Genomic_DNA"/>
</dbReference>
<dbReference type="InterPro" id="IPR008258">
    <property type="entry name" value="Transglycosylase_SLT_dom_1"/>
</dbReference>
<proteinExistence type="inferred from homology"/>
<dbReference type="AlphaFoldDB" id="A0AAE2W1L8"/>
<evidence type="ECO:0000256" key="2">
    <source>
        <dbReference type="ARBA" id="ARBA00009387"/>
    </source>
</evidence>
<dbReference type="PANTHER" id="PTHR37423">
    <property type="entry name" value="SOLUBLE LYTIC MUREIN TRANSGLYCOSYLASE-RELATED"/>
    <property type="match status" value="1"/>
</dbReference>
<evidence type="ECO:0000259" key="3">
    <source>
        <dbReference type="Pfam" id="PF01464"/>
    </source>
</evidence>
<feature type="domain" description="Transglycosylase SLT" evidence="3">
    <location>
        <begin position="27"/>
        <end position="118"/>
    </location>
</feature>
<name>A0AAE2W1L8_9RHOB</name>
<protein>
    <submittedName>
        <fullName evidence="4">Lytic transglycosylase domain-containing protein</fullName>
    </submittedName>
</protein>
<evidence type="ECO:0000256" key="1">
    <source>
        <dbReference type="ARBA" id="ARBA00007734"/>
    </source>
</evidence>
<evidence type="ECO:0000313" key="5">
    <source>
        <dbReference type="Proteomes" id="UP000732193"/>
    </source>
</evidence>
<reference evidence="4 5" key="1">
    <citation type="submission" date="2021-01" db="EMBL/GenBank/DDBJ databases">
        <title>Diatom-associated Roseobacters Show Island Model of Population Structure.</title>
        <authorList>
            <person name="Qu L."/>
            <person name="Feng X."/>
            <person name="Chen Y."/>
            <person name="Li L."/>
            <person name="Wang X."/>
            <person name="Hu Z."/>
            <person name="Wang H."/>
            <person name="Luo H."/>
        </authorList>
    </citation>
    <scope>NUCLEOTIDE SEQUENCE [LARGE SCALE GENOMIC DNA]</scope>
    <source>
        <strain evidence="4 5">TR60-84</strain>
    </source>
</reference>
<comment type="similarity">
    <text evidence="1">Belongs to the transglycosylase Slt family.</text>
</comment>
<sequence length="137" mass="14971">MVRRVAAQYLDHPGIAAVDMSGLQWLALFRANIGIESNFRQSAVSPAGAIGLGQLMPGTARVLRVDPHDAEENLHGSARYLLAQMLKFRSAQLALAAYNAGPEAVTRYGGIPPYRETQEHVVKVFALYRATIPQENL</sequence>
<dbReference type="Pfam" id="PF01464">
    <property type="entry name" value="SLT"/>
    <property type="match status" value="1"/>
</dbReference>
<dbReference type="Gene3D" id="1.10.530.10">
    <property type="match status" value="1"/>
</dbReference>
<organism evidence="4 5">
    <name type="scientific">Sulfitobacter geojensis</name>
    <dbReference type="NCBI Taxonomy" id="1342299"/>
    <lineage>
        <taxon>Bacteria</taxon>
        <taxon>Pseudomonadati</taxon>
        <taxon>Pseudomonadota</taxon>
        <taxon>Alphaproteobacteria</taxon>
        <taxon>Rhodobacterales</taxon>
        <taxon>Roseobacteraceae</taxon>
        <taxon>Sulfitobacter</taxon>
    </lineage>
</organism>
<dbReference type="PANTHER" id="PTHR37423:SF2">
    <property type="entry name" value="MEMBRANE-BOUND LYTIC MUREIN TRANSGLYCOSYLASE C"/>
    <property type="match status" value="1"/>
</dbReference>
<comment type="similarity">
    <text evidence="2">Belongs to the virb1 family.</text>
</comment>